<dbReference type="VEuPathDB" id="VectorBase:ADAC001513"/>
<accession>W5JRD4</accession>
<dbReference type="eggNOG" id="ENOG502S41A">
    <property type="taxonomic scope" value="Eukaryota"/>
</dbReference>
<dbReference type="STRING" id="43151.W5JRD4"/>
<evidence type="ECO:0000313" key="3">
    <source>
        <dbReference type="EnsemblMetazoa" id="ADAC001513-PA"/>
    </source>
</evidence>
<organism evidence="2">
    <name type="scientific">Anopheles darlingi</name>
    <name type="common">Mosquito</name>
    <dbReference type="NCBI Taxonomy" id="43151"/>
    <lineage>
        <taxon>Eukaryota</taxon>
        <taxon>Metazoa</taxon>
        <taxon>Ecdysozoa</taxon>
        <taxon>Arthropoda</taxon>
        <taxon>Hexapoda</taxon>
        <taxon>Insecta</taxon>
        <taxon>Pterygota</taxon>
        <taxon>Neoptera</taxon>
        <taxon>Endopterygota</taxon>
        <taxon>Diptera</taxon>
        <taxon>Nematocera</taxon>
        <taxon>Culicoidea</taxon>
        <taxon>Culicidae</taxon>
        <taxon>Anophelinae</taxon>
        <taxon>Anopheles</taxon>
    </lineage>
</organism>
<keyword evidence="4" id="KW-1185">Reference proteome</keyword>
<evidence type="ECO:0000256" key="1">
    <source>
        <dbReference type="SAM" id="Coils"/>
    </source>
</evidence>
<dbReference type="EMBL" id="ADMH02000399">
    <property type="protein sequence ID" value="ETN66696.1"/>
    <property type="molecule type" value="Genomic_DNA"/>
</dbReference>
<reference evidence="2" key="2">
    <citation type="submission" date="2010-05" db="EMBL/GenBank/DDBJ databases">
        <authorList>
            <person name="Almeida L.G."/>
            <person name="Nicolas M.F."/>
            <person name="Souza R.C."/>
            <person name="Vasconcelos A.T.R."/>
        </authorList>
    </citation>
    <scope>NUCLEOTIDE SEQUENCE</scope>
</reference>
<name>W5JRD4_ANODA</name>
<dbReference type="AlphaFoldDB" id="W5JRD4"/>
<evidence type="ECO:0000313" key="4">
    <source>
        <dbReference type="Proteomes" id="UP000000673"/>
    </source>
</evidence>
<reference evidence="2" key="3">
    <citation type="journal article" date="2013" name="Nucleic Acids Res.">
        <title>The genome of Anopheles darlingi, the main neotropical malaria vector.</title>
        <authorList>
            <person name="Marinotti O."/>
            <person name="Cerqueira G.C."/>
            <person name="de Almeida L.G."/>
            <person name="Ferro M.I."/>
            <person name="Loreto E.L."/>
            <person name="Zaha A."/>
            <person name="Teixeira S.M."/>
            <person name="Wespiser A.R."/>
            <person name="Almeida E Silva A."/>
            <person name="Schlindwein A.D."/>
            <person name="Pacheco A.C."/>
            <person name="Silva A.L."/>
            <person name="Graveley B.R."/>
            <person name="Walenz B.P."/>
            <person name="Lima Bde A."/>
            <person name="Ribeiro C.A."/>
            <person name="Nunes-Silva C.G."/>
            <person name="de Carvalho C.R."/>
            <person name="Soares C.M."/>
            <person name="de Menezes C.B."/>
            <person name="Matiolli C."/>
            <person name="Caffrey D."/>
            <person name="Araujo D.A."/>
            <person name="de Oliveira D.M."/>
            <person name="Golenbock D."/>
            <person name="Grisard E.C."/>
            <person name="Fantinatti-Garboggini F."/>
            <person name="de Carvalho F.M."/>
            <person name="Barcellos F.G."/>
            <person name="Prosdocimi F."/>
            <person name="May G."/>
            <person name="Azevedo Junior G.M."/>
            <person name="Guimaraes G.M."/>
            <person name="Goldman G.H."/>
            <person name="Padilha I.Q."/>
            <person name="Batista Jda S."/>
            <person name="Ferro J.A."/>
            <person name="Ribeiro J.M."/>
            <person name="Fietto J.L."/>
            <person name="Dabbas K.M."/>
            <person name="Cerdeira L."/>
            <person name="Agnez-Lima L.F."/>
            <person name="Brocchi M."/>
            <person name="de Carvalho M.O."/>
            <person name="Teixeira Mde M."/>
            <person name="Diniz Maia Mde M."/>
            <person name="Goldman M.H."/>
            <person name="Cruz Schneider M.P."/>
            <person name="Felipe M.S."/>
            <person name="Hungria M."/>
            <person name="Nicolas M.F."/>
            <person name="Pereira M."/>
            <person name="Montes M.A."/>
            <person name="Cantao M.E."/>
            <person name="Vincentz M."/>
            <person name="Rafael M.S."/>
            <person name="Silverman N."/>
            <person name="Stoco P.H."/>
            <person name="Souza R.C."/>
            <person name="Vicentini R."/>
            <person name="Gazzinelli R.T."/>
            <person name="Neves Rde O."/>
            <person name="Silva R."/>
            <person name="Astolfi-Filho S."/>
            <person name="Maciel T.E."/>
            <person name="Urmenyi T.P."/>
            <person name="Tadei W.P."/>
            <person name="Camargo E.P."/>
            <person name="de Vasconcelos A.T."/>
        </authorList>
    </citation>
    <scope>NUCLEOTIDE SEQUENCE</scope>
</reference>
<sequence length="666" mass="77128">MLLECSTARLDVNTALVPEHGEAHPSGANVPQWHDLEPSQKIPDRRCASIPMKQLGRGSLANPIWHLPHGHGFDLADPLMQITRRTYHPLHDEHLQQFWRDTLKKNLTKRGLIDDDGKVVCTLQEFNEWRAFLFDQFKMSLKRCLQAVENERHLNTHNANTLDHLGRFGDYEQKLAVICKRAKAFFQHKLNEWKKSLESYRYRTETFTNQQNLRRRQYRKEARRRDFVQRFRNEELYALRRANTLKLKCKLRERDALVQQRLRNNQMRNVTIKATLNEEKHNMHSWAYLREKAKNAELLKNHLAEMELKVQRRRELLNEQHTKLDEELNHRKAENVCKRYDRRSRDALVKTIVAQCRRNIRAKYPDSAQLEPATVAQAVNAALTIHTAISPATSCTGIIDTANQFVLDLQTKPVDSLPLDSLTVGYVKDRICEMMDGILHRSVSQACEVISSVAQRKCDRLNAGENHLKSSICSYRNDAGASRSIPNHKGRSKVSIGPISIVAQYEVANSAFKKCKDRPPTPITSVTSLVACTMQETELERRITSTLEISFEMARELEQRIHADDYPLIHVMYSQRRYLEGNLLKYRMIVQPYVDQRVLASIDVDQLTIDRRKWCGVSKDRLLHQTAIGLLKFPDSIQQYAKAMLDCINYLAVQAASEAQQILDEP</sequence>
<dbReference type="VEuPathDB" id="VectorBase:ADAR2_000546"/>
<dbReference type="EnsemblMetazoa" id="ADAC001513-RA">
    <property type="protein sequence ID" value="ADAC001513-PA"/>
    <property type="gene ID" value="ADAC001513"/>
</dbReference>
<feature type="coiled-coil region" evidence="1">
    <location>
        <begin position="289"/>
        <end position="334"/>
    </location>
</feature>
<reference evidence="3" key="4">
    <citation type="submission" date="2015-06" db="UniProtKB">
        <authorList>
            <consortium name="EnsemblMetazoa"/>
        </authorList>
    </citation>
    <scope>IDENTIFICATION</scope>
</reference>
<dbReference type="Proteomes" id="UP000000673">
    <property type="component" value="Unassembled WGS sequence"/>
</dbReference>
<keyword evidence="1" id="KW-0175">Coiled coil</keyword>
<proteinExistence type="predicted"/>
<protein>
    <submittedName>
        <fullName evidence="2 3">Uncharacterized protein</fullName>
    </submittedName>
</protein>
<dbReference type="OMA" id="NSLPGWE"/>
<gene>
    <name evidence="2" type="ORF">AND_001513</name>
</gene>
<dbReference type="HOGENOM" id="CLU_403999_0_0_1"/>
<evidence type="ECO:0000313" key="2">
    <source>
        <dbReference type="EMBL" id="ETN66696.1"/>
    </source>
</evidence>
<reference evidence="2 4" key="1">
    <citation type="journal article" date="2010" name="BMC Genomics">
        <title>Combination of measures distinguishes pre-miRNAs from other stem-loops in the genome of the newly sequenced Anopheles darlingi.</title>
        <authorList>
            <person name="Mendes N.D."/>
            <person name="Freitas A.T."/>
            <person name="Vasconcelos A.T."/>
            <person name="Sagot M.F."/>
        </authorList>
    </citation>
    <scope>NUCLEOTIDE SEQUENCE</scope>
</reference>